<dbReference type="InterPro" id="IPR036875">
    <property type="entry name" value="Znf_CCHC_sf"/>
</dbReference>
<protein>
    <submittedName>
        <fullName evidence="5">Uncharacterized protein LOC111354250</fullName>
    </submittedName>
</protein>
<feature type="domain" description="CCHC-type" evidence="3">
    <location>
        <begin position="334"/>
        <end position="350"/>
    </location>
</feature>
<dbReference type="PROSITE" id="PS50158">
    <property type="entry name" value="ZF_CCHC"/>
    <property type="match status" value="1"/>
</dbReference>
<keyword evidence="4" id="KW-1185">Reference proteome</keyword>
<keyword evidence="1" id="KW-0862">Zinc</keyword>
<dbReference type="SUPFAM" id="SSF57756">
    <property type="entry name" value="Retrovirus zinc finger-like domains"/>
    <property type="match status" value="1"/>
</dbReference>
<dbReference type="GO" id="GO:0008270">
    <property type="term" value="F:zinc ion binding"/>
    <property type="evidence" value="ECO:0007669"/>
    <property type="project" value="UniProtKB-KW"/>
</dbReference>
<dbReference type="GeneID" id="111354250"/>
<keyword evidence="1" id="KW-0479">Metal-binding</keyword>
<evidence type="ECO:0000259" key="3">
    <source>
        <dbReference type="PROSITE" id="PS50158"/>
    </source>
</evidence>
<dbReference type="KEGG" id="sliu:111354250"/>
<dbReference type="SMART" id="SM00343">
    <property type="entry name" value="ZnF_C2HC"/>
    <property type="match status" value="2"/>
</dbReference>
<evidence type="ECO:0000256" key="2">
    <source>
        <dbReference type="SAM" id="MobiDB-lite"/>
    </source>
</evidence>
<feature type="region of interest" description="Disordered" evidence="2">
    <location>
        <begin position="16"/>
        <end position="39"/>
    </location>
</feature>
<reference evidence="5" key="1">
    <citation type="submission" date="2025-08" db="UniProtKB">
        <authorList>
            <consortium name="RefSeq"/>
        </authorList>
    </citation>
    <scope>IDENTIFICATION</scope>
    <source>
        <strain evidence="5">Ishihara</strain>
        <tissue evidence="5">Whole body</tissue>
    </source>
</reference>
<dbReference type="RefSeq" id="XP_022823357.1">
    <property type="nucleotide sequence ID" value="XM_022967589.1"/>
</dbReference>
<dbReference type="Proteomes" id="UP000301870">
    <property type="component" value="Chromosome 18"/>
</dbReference>
<gene>
    <name evidence="5" type="primary">LOC111354250</name>
</gene>
<evidence type="ECO:0000256" key="1">
    <source>
        <dbReference type="PROSITE-ProRule" id="PRU00047"/>
    </source>
</evidence>
<evidence type="ECO:0000313" key="4">
    <source>
        <dbReference type="Proteomes" id="UP000301870"/>
    </source>
</evidence>
<organism evidence="4 5">
    <name type="scientific">Spodoptera litura</name>
    <name type="common">Asian cotton leafworm</name>
    <dbReference type="NCBI Taxonomy" id="69820"/>
    <lineage>
        <taxon>Eukaryota</taxon>
        <taxon>Metazoa</taxon>
        <taxon>Ecdysozoa</taxon>
        <taxon>Arthropoda</taxon>
        <taxon>Hexapoda</taxon>
        <taxon>Insecta</taxon>
        <taxon>Pterygota</taxon>
        <taxon>Neoptera</taxon>
        <taxon>Endopterygota</taxon>
        <taxon>Lepidoptera</taxon>
        <taxon>Glossata</taxon>
        <taxon>Ditrysia</taxon>
        <taxon>Noctuoidea</taxon>
        <taxon>Noctuidae</taxon>
        <taxon>Amphipyrinae</taxon>
        <taxon>Spodoptera</taxon>
    </lineage>
</organism>
<dbReference type="Gene3D" id="4.10.60.10">
    <property type="entry name" value="Zinc finger, CCHC-type"/>
    <property type="match status" value="1"/>
</dbReference>
<dbReference type="AlphaFoldDB" id="A0A9J7E7J5"/>
<dbReference type="OrthoDB" id="8122238at2759"/>
<accession>A0A9J7E7J5</accession>
<sequence length="415" mass="46546">MIKSKLAYITFGPFNRSGLTRRSPPPTPTQTPSHSQDERMEVISTSDLQHWMGCIETQLNEICHITGEGKLNSDQKLKVSSLCRKIGHNVGQLACKYQSLKQKATQTHYSLQVLKEHQAQEESLTAEIKRTIQESCGKTTMETTTFADMVKKGANDFVRPINVNSVAIYPKDNSKSSDDTKSLVQKIVCPEEMKIKVRGVRRVRNGGVIISTNSKDDVEKLMKTVQSSNSDLTINEPQKRKPRIIIIGVPTSIPESEVYNCIFEQNVADKIPSMTRESFMSSIKTSHKSGRKDTDHHNLIIEVSAAIRKALITQDRVFINWTSCPVRDFTLVTRCFNCHQYGHAAKFCRNPVVTCGHCATEGHSIKDCPKKLDPPKCASCLRFNKPSNHKTGEQDCPAKKAAEFRYINSIDFEGA</sequence>
<dbReference type="GO" id="GO:0003676">
    <property type="term" value="F:nucleic acid binding"/>
    <property type="evidence" value="ECO:0007669"/>
    <property type="project" value="InterPro"/>
</dbReference>
<proteinExistence type="predicted"/>
<evidence type="ECO:0000313" key="5">
    <source>
        <dbReference type="RefSeq" id="XP_022823357.1"/>
    </source>
</evidence>
<keyword evidence="1" id="KW-0863">Zinc-finger</keyword>
<name>A0A9J7E7J5_SPOLT</name>
<dbReference type="InterPro" id="IPR001878">
    <property type="entry name" value="Znf_CCHC"/>
</dbReference>